<sequence>MDTSRSGPTARDIMKPGAQWISRDETVGKAARVMAELDVGSVVVADENQRMCGIITDRDIVVKCIAQGRSPATTRAGELCEATPRWVPADADIDTVLTEMEQHRIKRIPVIDDNKRMVGMISEADLARHLDDNQLSEFVTALYGRP</sequence>
<name>A0A6G9Y4E1_9NOCA</name>
<dbReference type="EMBL" id="CP046172">
    <property type="protein sequence ID" value="QIS07967.1"/>
    <property type="molecule type" value="Genomic_DNA"/>
</dbReference>
<dbReference type="KEGG" id="nah:F5544_00155"/>
<feature type="domain" description="CBS" evidence="3">
    <location>
        <begin position="14"/>
        <end position="73"/>
    </location>
</feature>
<evidence type="ECO:0000256" key="2">
    <source>
        <dbReference type="PROSITE-ProRule" id="PRU00703"/>
    </source>
</evidence>
<keyword evidence="1 2" id="KW-0129">CBS domain</keyword>
<evidence type="ECO:0000313" key="4">
    <source>
        <dbReference type="EMBL" id="QIS07967.1"/>
    </source>
</evidence>
<protein>
    <submittedName>
        <fullName evidence="4">CBS domain-containing protein</fullName>
    </submittedName>
</protein>
<reference evidence="4 5" key="1">
    <citation type="journal article" date="2019" name="ACS Chem. Biol.">
        <title>Identification and Mobilization of a Cryptic Antibiotic Biosynthesis Gene Locus from a Human-Pathogenic Nocardia Isolate.</title>
        <authorList>
            <person name="Herisse M."/>
            <person name="Ishida K."/>
            <person name="Porter J.L."/>
            <person name="Howden B."/>
            <person name="Hertweck C."/>
            <person name="Stinear T.P."/>
            <person name="Pidot S.J."/>
        </authorList>
    </citation>
    <scope>NUCLEOTIDE SEQUENCE [LARGE SCALE GENOMIC DNA]</scope>
    <source>
        <strain evidence="4 5">AUSMDU00012717</strain>
    </source>
</reference>
<dbReference type="PROSITE" id="PS51371">
    <property type="entry name" value="CBS"/>
    <property type="match status" value="2"/>
</dbReference>
<dbReference type="RefSeq" id="WP_167471283.1">
    <property type="nucleotide sequence ID" value="NZ_CP046172.1"/>
</dbReference>
<dbReference type="Gene3D" id="3.10.580.10">
    <property type="entry name" value="CBS-domain"/>
    <property type="match status" value="1"/>
</dbReference>
<evidence type="ECO:0000256" key="1">
    <source>
        <dbReference type="ARBA" id="ARBA00023122"/>
    </source>
</evidence>
<dbReference type="PANTHER" id="PTHR43080">
    <property type="entry name" value="CBS DOMAIN-CONTAINING PROTEIN CBSX3, MITOCHONDRIAL"/>
    <property type="match status" value="1"/>
</dbReference>
<dbReference type="SUPFAM" id="SSF54631">
    <property type="entry name" value="CBS-domain pair"/>
    <property type="match status" value="1"/>
</dbReference>
<dbReference type="CDD" id="cd04622">
    <property type="entry name" value="CBS_pair_HRP1_like"/>
    <property type="match status" value="1"/>
</dbReference>
<dbReference type="AlphaFoldDB" id="A0A6G9Y4E1"/>
<dbReference type="Pfam" id="PF00571">
    <property type="entry name" value="CBS"/>
    <property type="match status" value="2"/>
</dbReference>
<dbReference type="PANTHER" id="PTHR43080:SF2">
    <property type="entry name" value="CBS DOMAIN-CONTAINING PROTEIN"/>
    <property type="match status" value="1"/>
</dbReference>
<dbReference type="InterPro" id="IPR051257">
    <property type="entry name" value="Diverse_CBS-Domain"/>
</dbReference>
<dbReference type="InterPro" id="IPR000644">
    <property type="entry name" value="CBS_dom"/>
</dbReference>
<organism evidence="4 5">
    <name type="scientific">Nocardia arthritidis</name>
    <dbReference type="NCBI Taxonomy" id="228602"/>
    <lineage>
        <taxon>Bacteria</taxon>
        <taxon>Bacillati</taxon>
        <taxon>Actinomycetota</taxon>
        <taxon>Actinomycetes</taxon>
        <taxon>Mycobacteriales</taxon>
        <taxon>Nocardiaceae</taxon>
        <taxon>Nocardia</taxon>
    </lineage>
</organism>
<dbReference type="Proteomes" id="UP000503540">
    <property type="component" value="Chromosome"/>
</dbReference>
<accession>A0A6G9Y4E1</accession>
<dbReference type="InterPro" id="IPR046342">
    <property type="entry name" value="CBS_dom_sf"/>
</dbReference>
<gene>
    <name evidence="4" type="ORF">F5544_00155</name>
</gene>
<dbReference type="SMART" id="SM00116">
    <property type="entry name" value="CBS"/>
    <property type="match status" value="2"/>
</dbReference>
<proteinExistence type="predicted"/>
<evidence type="ECO:0000313" key="5">
    <source>
        <dbReference type="Proteomes" id="UP000503540"/>
    </source>
</evidence>
<keyword evidence="5" id="KW-1185">Reference proteome</keyword>
<evidence type="ECO:0000259" key="3">
    <source>
        <dbReference type="PROSITE" id="PS51371"/>
    </source>
</evidence>
<feature type="domain" description="CBS" evidence="3">
    <location>
        <begin position="79"/>
        <end position="137"/>
    </location>
</feature>